<organism evidence="2 3">
    <name type="scientific">Ancylostoma ceylanicum</name>
    <dbReference type="NCBI Taxonomy" id="53326"/>
    <lineage>
        <taxon>Eukaryota</taxon>
        <taxon>Metazoa</taxon>
        <taxon>Ecdysozoa</taxon>
        <taxon>Nematoda</taxon>
        <taxon>Chromadorea</taxon>
        <taxon>Rhabditida</taxon>
        <taxon>Rhabditina</taxon>
        <taxon>Rhabditomorpha</taxon>
        <taxon>Strongyloidea</taxon>
        <taxon>Ancylostomatidae</taxon>
        <taxon>Ancylostomatinae</taxon>
        <taxon>Ancylostoma</taxon>
    </lineage>
</organism>
<feature type="region of interest" description="Disordered" evidence="1">
    <location>
        <begin position="574"/>
        <end position="593"/>
    </location>
</feature>
<feature type="compositionally biased region" description="Acidic residues" evidence="1">
    <location>
        <begin position="241"/>
        <end position="250"/>
    </location>
</feature>
<evidence type="ECO:0000256" key="1">
    <source>
        <dbReference type="SAM" id="MobiDB-lite"/>
    </source>
</evidence>
<feature type="compositionally biased region" description="Low complexity" evidence="1">
    <location>
        <begin position="511"/>
        <end position="521"/>
    </location>
</feature>
<name>A0A016VTL3_9BILA</name>
<keyword evidence="3" id="KW-1185">Reference proteome</keyword>
<dbReference type="OrthoDB" id="5831400at2759"/>
<feature type="region of interest" description="Disordered" evidence="1">
    <location>
        <begin position="353"/>
        <end position="382"/>
    </location>
</feature>
<feature type="compositionally biased region" description="Low complexity" evidence="1">
    <location>
        <begin position="200"/>
        <end position="215"/>
    </location>
</feature>
<feature type="compositionally biased region" description="Low complexity" evidence="1">
    <location>
        <begin position="173"/>
        <end position="191"/>
    </location>
</feature>
<gene>
    <name evidence="2" type="primary">Acey_s0004.g1855</name>
    <name evidence="2" type="ORF">Y032_0004g1855</name>
</gene>
<dbReference type="EMBL" id="JARK01001340">
    <property type="protein sequence ID" value="EYC30929.1"/>
    <property type="molecule type" value="Genomic_DNA"/>
</dbReference>
<feature type="region of interest" description="Disordered" evidence="1">
    <location>
        <begin position="307"/>
        <end position="334"/>
    </location>
</feature>
<evidence type="ECO:0000313" key="2">
    <source>
        <dbReference type="EMBL" id="EYC30929.1"/>
    </source>
</evidence>
<feature type="compositionally biased region" description="Basic and acidic residues" evidence="1">
    <location>
        <begin position="470"/>
        <end position="489"/>
    </location>
</feature>
<sequence length="674" mass="74801">MHTPMQVRNSRKDAAGCSASMSHVVFPLLICKGRLLLLSTRKTCYGSFYTRYANHRHFHSTLVHSSIKAGHVTITPEKGFLFSALAGPVAFNHPPVSGRTIAQPPRRRARSEPVRRKDCSQFVRFRSLREAKAERRDRKKPLRIDVVSIASSAESKLRRRKARRERAKRRLEAQLSTSSSSLQSMASDALQPLMVDRSRSSSTSEASGAVTSSAELAQATESPSPSSFAILVNGNGHLESDDIPPSDPEDLSQLPKKVCPGVIDRLHLDLVQLPDSAPNGWFGSVSYVTDMEQFVQKLPANSFVDPFEEEERRSRTEMWVESTSPGYPSENENDDGAVAVEGSEDSIEIPEVKVSECSEKSVSASPPGNTTTSTTGVDEEALPPSVQIHINGELLPTAKIQKNVDRMDSLATSEMSEANSLVSSEVDKISLLKCRFTSNIHHARDDANKEVDFEQIDRFWRYCYNKPETSTEEKEKQAKKDKEGHELNRRRARTPTIERVVLYYTTDRRPSLTPTLSSLSPSPEPFSQRSHLSESGRNLFIQSSPKPSVSQQDSMTSEPIGDIVVPVVVASTSDGKGKEVEGNGEQAGTVKRKPGPKVRKLERNSVVFEEEHIPETVPEATLPVAEMLWKPEDIEAVMENTTFFRLDKITSSEESDEGRVLFEGVLFSLHGFLP</sequence>
<feature type="compositionally biased region" description="Polar residues" evidence="1">
    <location>
        <begin position="527"/>
        <end position="556"/>
    </location>
</feature>
<evidence type="ECO:0000313" key="3">
    <source>
        <dbReference type="Proteomes" id="UP000024635"/>
    </source>
</evidence>
<feature type="region of interest" description="Disordered" evidence="1">
    <location>
        <begin position="155"/>
        <end position="254"/>
    </location>
</feature>
<feature type="region of interest" description="Disordered" evidence="1">
    <location>
        <begin position="511"/>
        <end position="556"/>
    </location>
</feature>
<dbReference type="Proteomes" id="UP000024635">
    <property type="component" value="Unassembled WGS sequence"/>
</dbReference>
<feature type="compositionally biased region" description="Basic residues" evidence="1">
    <location>
        <begin position="157"/>
        <end position="169"/>
    </location>
</feature>
<proteinExistence type="predicted"/>
<dbReference type="AlphaFoldDB" id="A0A016VTL3"/>
<feature type="compositionally biased region" description="Low complexity" evidence="1">
    <location>
        <begin position="360"/>
        <end position="375"/>
    </location>
</feature>
<feature type="region of interest" description="Disordered" evidence="1">
    <location>
        <begin position="470"/>
        <end position="490"/>
    </location>
</feature>
<accession>A0A016VTL3</accession>
<dbReference type="STRING" id="53326.A0A016VTL3"/>
<comment type="caution">
    <text evidence="2">The sequence shown here is derived from an EMBL/GenBank/DDBJ whole genome shotgun (WGS) entry which is preliminary data.</text>
</comment>
<reference evidence="3" key="1">
    <citation type="journal article" date="2015" name="Nat. Genet.">
        <title>The genome and transcriptome of the zoonotic hookworm Ancylostoma ceylanicum identify infection-specific gene families.</title>
        <authorList>
            <person name="Schwarz E.M."/>
            <person name="Hu Y."/>
            <person name="Antoshechkin I."/>
            <person name="Miller M.M."/>
            <person name="Sternberg P.W."/>
            <person name="Aroian R.V."/>
        </authorList>
    </citation>
    <scope>NUCLEOTIDE SEQUENCE</scope>
    <source>
        <strain evidence="3">HY135</strain>
    </source>
</reference>
<protein>
    <submittedName>
        <fullName evidence="2">Uncharacterized protein</fullName>
    </submittedName>
</protein>
<feature type="region of interest" description="Disordered" evidence="1">
    <location>
        <begin position="93"/>
        <end position="115"/>
    </location>
</feature>